<dbReference type="EMBL" id="BAAAQR010000005">
    <property type="protein sequence ID" value="GAA2145403.1"/>
    <property type="molecule type" value="Genomic_DNA"/>
</dbReference>
<proteinExistence type="predicted"/>
<accession>A0ABP5LD67</accession>
<feature type="transmembrane region" description="Helical" evidence="1">
    <location>
        <begin position="44"/>
        <end position="65"/>
    </location>
</feature>
<evidence type="ECO:0008006" key="4">
    <source>
        <dbReference type="Google" id="ProtNLM"/>
    </source>
</evidence>
<name>A0ABP5LD67_9ACTN</name>
<keyword evidence="1" id="KW-1133">Transmembrane helix</keyword>
<feature type="transmembrane region" description="Helical" evidence="1">
    <location>
        <begin position="17"/>
        <end position="37"/>
    </location>
</feature>
<protein>
    <recommendedName>
        <fullName evidence="4">DUF2537 domain-containing protein</fullName>
    </recommendedName>
</protein>
<reference evidence="3" key="1">
    <citation type="journal article" date="2019" name="Int. J. Syst. Evol. Microbiol.">
        <title>The Global Catalogue of Microorganisms (GCM) 10K type strain sequencing project: providing services to taxonomists for standard genome sequencing and annotation.</title>
        <authorList>
            <consortium name="The Broad Institute Genomics Platform"/>
            <consortium name="The Broad Institute Genome Sequencing Center for Infectious Disease"/>
            <person name="Wu L."/>
            <person name="Ma J."/>
        </authorList>
    </citation>
    <scope>NUCLEOTIDE SEQUENCE [LARGE SCALE GENOMIC DNA]</scope>
    <source>
        <strain evidence="3">JCM 16022</strain>
    </source>
</reference>
<organism evidence="2 3">
    <name type="scientific">Nocardioides koreensis</name>
    <dbReference type="NCBI Taxonomy" id="433651"/>
    <lineage>
        <taxon>Bacteria</taxon>
        <taxon>Bacillati</taxon>
        <taxon>Actinomycetota</taxon>
        <taxon>Actinomycetes</taxon>
        <taxon>Propionibacteriales</taxon>
        <taxon>Nocardioidaceae</taxon>
        <taxon>Nocardioides</taxon>
    </lineage>
</organism>
<comment type="caution">
    <text evidence="2">The sequence shown here is derived from an EMBL/GenBank/DDBJ whole genome shotgun (WGS) entry which is preliminary data.</text>
</comment>
<evidence type="ECO:0000313" key="2">
    <source>
        <dbReference type="EMBL" id="GAA2145403.1"/>
    </source>
</evidence>
<dbReference type="Proteomes" id="UP001501771">
    <property type="component" value="Unassembled WGS sequence"/>
</dbReference>
<keyword evidence="3" id="KW-1185">Reference proteome</keyword>
<keyword evidence="1" id="KW-0472">Membrane</keyword>
<keyword evidence="1" id="KW-0812">Transmembrane</keyword>
<evidence type="ECO:0000313" key="3">
    <source>
        <dbReference type="Proteomes" id="UP001501771"/>
    </source>
</evidence>
<gene>
    <name evidence="2" type="ORF">GCM10009844_20050</name>
</gene>
<evidence type="ECO:0000256" key="1">
    <source>
        <dbReference type="SAM" id="Phobius"/>
    </source>
</evidence>
<sequence length="70" mass="6985">MGVVAGSLVFAAWVNDLLLGIAVAGIAVALVACMLWAVPEWHRFGVGMLVGAVVATAALVAAFYVGGTLG</sequence>